<dbReference type="AlphaFoldDB" id="A0A6A8DIE2"/>
<sequence>MNKHDPNNIERELRDFPTHKLSQSSQEKIHQNLMTSVQKVKKTKRREIVMKKVMIGTVSVAALVLFILLGVNTFFNTNQNTGEVDEEVNNPPQQEPEQQEPESSAVPEFDEEKAREIMTNYKQAFVSLTEARNSDGLITTFDSISEVHSHLSEVMSADLASRTIDSYVEEKDDGVYLIAKDAPTWLAEDTEFTVERVNDEHYKIIQERNNELIGHKELIFHSEWRDEKWIVSQIDSNNLESEEEEEELTIEEKAETIIQAIHNRNMESLAEQVHPEKGLLFSPYVFIQEDAVVFEKNQVATLLNDNEQYLWGHSDGSGEPIELTPNEYFDQFLDIEALLEPDEILVDQVKQRGNSINNLKEVFPESTVVEYYHSGTEEYDGMDWSSVNLVFEQDQNGSWKLVAIVKDQWTI</sequence>
<dbReference type="OrthoDB" id="1267107at2"/>
<proteinExistence type="predicted"/>
<feature type="transmembrane region" description="Helical" evidence="2">
    <location>
        <begin position="53"/>
        <end position="75"/>
    </location>
</feature>
<evidence type="ECO:0000313" key="3">
    <source>
        <dbReference type="EMBL" id="MRH41082.1"/>
    </source>
</evidence>
<organism evidence="3 4">
    <name type="scientific">Aquibacillus halophilus</name>
    <dbReference type="NCBI Taxonomy" id="930132"/>
    <lineage>
        <taxon>Bacteria</taxon>
        <taxon>Bacillati</taxon>
        <taxon>Bacillota</taxon>
        <taxon>Bacilli</taxon>
        <taxon>Bacillales</taxon>
        <taxon>Bacillaceae</taxon>
        <taxon>Aquibacillus</taxon>
    </lineage>
</organism>
<evidence type="ECO:0000256" key="2">
    <source>
        <dbReference type="SAM" id="Phobius"/>
    </source>
</evidence>
<keyword evidence="2" id="KW-0812">Transmembrane</keyword>
<dbReference type="RefSeq" id="WP_153734754.1">
    <property type="nucleotide sequence ID" value="NZ_WJNG01000001.1"/>
</dbReference>
<evidence type="ECO:0000256" key="1">
    <source>
        <dbReference type="SAM" id="MobiDB-lite"/>
    </source>
</evidence>
<gene>
    <name evidence="3" type="ORF">GH741_00150</name>
</gene>
<dbReference type="EMBL" id="WJNG01000001">
    <property type="protein sequence ID" value="MRH41082.1"/>
    <property type="molecule type" value="Genomic_DNA"/>
</dbReference>
<keyword evidence="4" id="KW-1185">Reference proteome</keyword>
<keyword evidence="2" id="KW-1133">Transmembrane helix</keyword>
<accession>A0A6A8DIE2</accession>
<comment type="caution">
    <text evidence="3">The sequence shown here is derived from an EMBL/GenBank/DDBJ whole genome shotgun (WGS) entry which is preliminary data.</text>
</comment>
<evidence type="ECO:0000313" key="4">
    <source>
        <dbReference type="Proteomes" id="UP000799092"/>
    </source>
</evidence>
<feature type="region of interest" description="Disordered" evidence="1">
    <location>
        <begin position="1"/>
        <end position="27"/>
    </location>
</feature>
<protein>
    <submittedName>
        <fullName evidence="3">Uncharacterized protein</fullName>
    </submittedName>
</protein>
<dbReference type="Proteomes" id="UP000799092">
    <property type="component" value="Unassembled WGS sequence"/>
</dbReference>
<reference evidence="3" key="1">
    <citation type="submission" date="2019-11" db="EMBL/GenBank/DDBJ databases">
        <authorList>
            <person name="Li J."/>
        </authorList>
    </citation>
    <scope>NUCLEOTIDE SEQUENCE</scope>
    <source>
        <strain evidence="3">B6B</strain>
    </source>
</reference>
<feature type="region of interest" description="Disordered" evidence="1">
    <location>
        <begin position="82"/>
        <end position="108"/>
    </location>
</feature>
<name>A0A6A8DIE2_9BACI</name>
<feature type="compositionally biased region" description="Basic and acidic residues" evidence="1">
    <location>
        <begin position="1"/>
        <end position="18"/>
    </location>
</feature>
<keyword evidence="2" id="KW-0472">Membrane</keyword>